<dbReference type="InterPro" id="IPR018841">
    <property type="entry name" value="DUF2442"/>
</dbReference>
<protein>
    <submittedName>
        <fullName evidence="1">DUF2442 domain-containing protein</fullName>
    </submittedName>
</protein>
<dbReference type="Gene3D" id="3.30.2020.40">
    <property type="entry name" value="Uncharacterised protein PF10387, DUF2442"/>
    <property type="match status" value="1"/>
</dbReference>
<dbReference type="RefSeq" id="WP_187635653.1">
    <property type="nucleotide sequence ID" value="NZ_VZQQ01000014.1"/>
</dbReference>
<comment type="caution">
    <text evidence="1">The sequence shown here is derived from an EMBL/GenBank/DDBJ whole genome shotgun (WGS) entry which is preliminary data.</text>
</comment>
<keyword evidence="2" id="KW-1185">Reference proteome</keyword>
<evidence type="ECO:0000313" key="1">
    <source>
        <dbReference type="EMBL" id="MBC8748607.1"/>
    </source>
</evidence>
<evidence type="ECO:0000313" key="2">
    <source>
        <dbReference type="Proteomes" id="UP000736373"/>
    </source>
</evidence>
<dbReference type="Proteomes" id="UP000736373">
    <property type="component" value="Unassembled WGS sequence"/>
</dbReference>
<name>A0ABR7PQP5_9BURK</name>
<sequence>MRGAAVDVRFDSTHLLLDLSDGRAVRFPLNWFPVLEIATPAEREQFAISMDRQQLFWPQIDEDVNVSALLALLSDTARR</sequence>
<dbReference type="EMBL" id="VZQQ01000014">
    <property type="protein sequence ID" value="MBC8748607.1"/>
    <property type="molecule type" value="Genomic_DNA"/>
</dbReference>
<gene>
    <name evidence="1" type="ORF">F6X42_18985</name>
</gene>
<proteinExistence type="predicted"/>
<organism evidence="1 2">
    <name type="scientific">Paraburkholderia podalyriae</name>
    <dbReference type="NCBI Taxonomy" id="1938811"/>
    <lineage>
        <taxon>Bacteria</taxon>
        <taxon>Pseudomonadati</taxon>
        <taxon>Pseudomonadota</taxon>
        <taxon>Betaproteobacteria</taxon>
        <taxon>Burkholderiales</taxon>
        <taxon>Burkholderiaceae</taxon>
        <taxon>Paraburkholderia</taxon>
    </lineage>
</organism>
<dbReference type="Pfam" id="PF10387">
    <property type="entry name" value="DUF2442"/>
    <property type="match status" value="1"/>
</dbReference>
<reference evidence="1 2" key="1">
    <citation type="submission" date="2019-09" db="EMBL/GenBank/DDBJ databases">
        <title>Paraburkholderia podalyriae sp. nov., A South African Podalyria-associated rhizobium.</title>
        <authorList>
            <person name="Mavima L."/>
            <person name="Beukes C.W."/>
            <person name="Palmer M."/>
            <person name="De Meyer S.E."/>
            <person name="James E.K."/>
            <person name="Maluk M."/>
            <person name="Avontuur J.R."/>
            <person name="Chan W.Y."/>
            <person name="Venter S.N."/>
            <person name="Steenkamp E.T."/>
        </authorList>
    </citation>
    <scope>NUCLEOTIDE SEQUENCE [LARGE SCALE GENOMIC DNA]</scope>
    <source>
        <strain evidence="1 2">WC7.3b</strain>
    </source>
</reference>
<accession>A0ABR7PQP5</accession>